<dbReference type="EMBL" id="CAJGYM010000017">
    <property type="protein sequence ID" value="CAD6190733.1"/>
    <property type="molecule type" value="Genomic_DNA"/>
</dbReference>
<reference evidence="2" key="1">
    <citation type="submission" date="2020-10" db="EMBL/GenBank/DDBJ databases">
        <authorList>
            <person name="Kikuchi T."/>
        </authorList>
    </citation>
    <scope>NUCLEOTIDE SEQUENCE</scope>
    <source>
        <strain evidence="2">NKZ352</strain>
    </source>
</reference>
<feature type="compositionally biased region" description="Polar residues" evidence="1">
    <location>
        <begin position="1"/>
        <end position="13"/>
    </location>
</feature>
<evidence type="ECO:0000313" key="3">
    <source>
        <dbReference type="Proteomes" id="UP000835052"/>
    </source>
</evidence>
<gene>
    <name evidence="2" type="ORF">CAUJ_LOCUS6652</name>
</gene>
<dbReference type="AlphaFoldDB" id="A0A8S1H693"/>
<proteinExistence type="predicted"/>
<evidence type="ECO:0008006" key="4">
    <source>
        <dbReference type="Google" id="ProtNLM"/>
    </source>
</evidence>
<sequence>MAFDFSSYSNNNAEPAPESFLDDDDIYSVSDGCNENENQIKAEKEAFVENNPGEPLENEDFSTPLTKTNLECLLASIDNRPAQHLNGKFRKIYKITINLQMFSMINSLVRVIRPKKEIPNQSFSDRTVSSQSFVSRATPSSNVGRKKKLNFFYDDENKVPTLSKSQTRCFIRMVRHEQALWDEKEKTSIGRISALWHHVELDMNFVKVNRGKGARCFWDHLLQRYYTEGEKFDFYNEMKFLEKNNVRGRSAPPIDHYEKNRQKVLKNSEELQKRPDLVNSNRKIEDSKIRAARTGSRYEVISIPSTCASFIRLVAKRAEELYDFDPDSAFETMSLWANAMKLP</sequence>
<evidence type="ECO:0000313" key="2">
    <source>
        <dbReference type="EMBL" id="CAD6190733.1"/>
    </source>
</evidence>
<protein>
    <recommendedName>
        <fullName evidence="4">MADF domain-containing protein</fullName>
    </recommendedName>
</protein>
<evidence type="ECO:0000256" key="1">
    <source>
        <dbReference type="SAM" id="MobiDB-lite"/>
    </source>
</evidence>
<keyword evidence="3" id="KW-1185">Reference proteome</keyword>
<name>A0A8S1H693_9PELO</name>
<feature type="region of interest" description="Disordered" evidence="1">
    <location>
        <begin position="1"/>
        <end position="33"/>
    </location>
</feature>
<accession>A0A8S1H693</accession>
<comment type="caution">
    <text evidence="2">The sequence shown here is derived from an EMBL/GenBank/DDBJ whole genome shotgun (WGS) entry which is preliminary data.</text>
</comment>
<dbReference type="Proteomes" id="UP000835052">
    <property type="component" value="Unassembled WGS sequence"/>
</dbReference>
<organism evidence="2 3">
    <name type="scientific">Caenorhabditis auriculariae</name>
    <dbReference type="NCBI Taxonomy" id="2777116"/>
    <lineage>
        <taxon>Eukaryota</taxon>
        <taxon>Metazoa</taxon>
        <taxon>Ecdysozoa</taxon>
        <taxon>Nematoda</taxon>
        <taxon>Chromadorea</taxon>
        <taxon>Rhabditida</taxon>
        <taxon>Rhabditina</taxon>
        <taxon>Rhabditomorpha</taxon>
        <taxon>Rhabditoidea</taxon>
        <taxon>Rhabditidae</taxon>
        <taxon>Peloderinae</taxon>
        <taxon>Caenorhabditis</taxon>
    </lineage>
</organism>